<dbReference type="InterPro" id="IPR017462">
    <property type="entry name" value="Sulphur_relay_TusC/DsrF"/>
</dbReference>
<name>I1X510_9BACT</name>
<organism evidence="2">
    <name type="scientific">uncultured bacterium ws633F6</name>
    <dbReference type="NCBI Taxonomy" id="1131832"/>
    <lineage>
        <taxon>Bacteria</taxon>
        <taxon>environmental samples</taxon>
    </lineage>
</organism>
<evidence type="ECO:0000256" key="1">
    <source>
        <dbReference type="ARBA" id="ARBA00005996"/>
    </source>
</evidence>
<dbReference type="PANTHER" id="PTHR38780:SF1">
    <property type="entry name" value="PROTEIN TUSC"/>
    <property type="match status" value="1"/>
</dbReference>
<proteinExistence type="inferred from homology"/>
<dbReference type="EMBL" id="JQ256785">
    <property type="protein sequence ID" value="AFI78585.1"/>
    <property type="molecule type" value="Genomic_DNA"/>
</dbReference>
<protein>
    <submittedName>
        <fullName evidence="2">Intracellular sulfur oxidation protein DsrF</fullName>
    </submittedName>
</protein>
<dbReference type="NCBIfam" id="NF001238">
    <property type="entry name" value="PRK00211.1"/>
    <property type="match status" value="1"/>
</dbReference>
<dbReference type="SUPFAM" id="SSF75169">
    <property type="entry name" value="DsrEFH-like"/>
    <property type="match status" value="1"/>
</dbReference>
<dbReference type="InterPro" id="IPR027396">
    <property type="entry name" value="DsrEFH-like"/>
</dbReference>
<dbReference type="Gene3D" id="3.40.1260.10">
    <property type="entry name" value="DsrEFH-like"/>
    <property type="match status" value="1"/>
</dbReference>
<dbReference type="InterPro" id="IPR003787">
    <property type="entry name" value="Sulphur_relay_DsrE/F-like"/>
</dbReference>
<gene>
    <name evidence="2" type="primary">dsrF</name>
    <name evidence="2" type="ORF">ws633F6_0027</name>
</gene>
<accession>I1X510</accession>
<reference evidence="2" key="1">
    <citation type="journal article" date="2012" name="ISME J.">
        <title>Roseobacter clade bacteria are abundant in coastal sediments and encode a novel combination of sulfur oxidation genes.</title>
        <authorList>
            <person name="Lenk S."/>
            <person name="Moraru C."/>
            <person name="Hahnke S."/>
            <person name="Arnds J."/>
            <person name="Richter M."/>
            <person name="Kube M."/>
            <person name="Reinhardt R."/>
            <person name="Brinkhoff T."/>
            <person name="Harder J."/>
            <person name="Amann R."/>
            <person name="Mussmann M."/>
        </authorList>
    </citation>
    <scope>NUCLEOTIDE SEQUENCE</scope>
</reference>
<dbReference type="NCBIfam" id="TIGR03010">
    <property type="entry name" value="sulf_tusC_dsrF"/>
    <property type="match status" value="1"/>
</dbReference>
<sequence>MAKKFMFVNRRAPYGTIYALESLEVVLISAAFEQEVALVFMDDGVYELTKGQKTDGIGMKNFSPTYSALGDYEIKNIYIEKESLEERGLTLDDLQHLVWEDEDEDWAEKDSIHLVSSKELAAVMADQEVVLSF</sequence>
<dbReference type="Pfam" id="PF02635">
    <property type="entry name" value="DsrE"/>
    <property type="match status" value="1"/>
</dbReference>
<dbReference type="AlphaFoldDB" id="I1X510"/>
<evidence type="ECO:0000313" key="2">
    <source>
        <dbReference type="EMBL" id="AFI78585.1"/>
    </source>
</evidence>
<comment type="similarity">
    <text evidence="1">Belongs to the DsrF/TusC family.</text>
</comment>
<dbReference type="PANTHER" id="PTHR38780">
    <property type="entry name" value="PROTEIN TUSC"/>
    <property type="match status" value="1"/>
</dbReference>